<dbReference type="PANTHER" id="PTHR23153">
    <property type="entry name" value="UBX-RELATED"/>
    <property type="match status" value="1"/>
</dbReference>
<evidence type="ECO:0000313" key="4">
    <source>
        <dbReference type="EMBL" id="CAD7649328.1"/>
    </source>
</evidence>
<dbReference type="AlphaFoldDB" id="A0A7R9LXU2"/>
<feature type="compositionally biased region" description="Polar residues" evidence="2">
    <location>
        <begin position="52"/>
        <end position="62"/>
    </location>
</feature>
<proteinExistence type="predicted"/>
<dbReference type="InterPro" id="IPR018997">
    <property type="entry name" value="PUB_domain"/>
</dbReference>
<dbReference type="InterPro" id="IPR029071">
    <property type="entry name" value="Ubiquitin-like_domsf"/>
</dbReference>
<protein>
    <recommendedName>
        <fullName evidence="3">UBX domain-containing protein</fullName>
    </recommendedName>
</protein>
<dbReference type="EMBL" id="CAJPVJ010003575">
    <property type="protein sequence ID" value="CAG2167731.1"/>
    <property type="molecule type" value="Genomic_DNA"/>
</dbReference>
<sequence length="433" mass="49713">MANAIKDFFRKKKLDAKFKMAGSGHLLADNSTPSAATSSPTSSSTSTSNTSQSNRKNMTTQKAAEAAIERIQRQQSTNKSNTLENILQEERQKISEEYKMKERAQSLVKEEEKLEKKYKDFDANQRFSCPTIGLDESLSSDELLSRILDFIQTNFADDLTLMSVLTLINCNSGSDNSEQRIDECIKTLDKVVTNLGNSTVEEREKFNECIKTLDKVVTNLGNSTVEEREKFSKIRKSKIEKKVLELKGGLEFLISIGFELDSTEEWLIFSDKASDIREQMCYYKDVLNNPQKFPIVLDRQAVRVENNQKTPKDDLSDNFFKLSTDEVVREMQTLTQKRELEETLRTKAMREQKHRRFDAKYSRLRFKFANGLQIEATFAANETLTDVKDWISERSELTDFNLKCVHEVFTELHVHKTLKELNLVPTATLLIVS</sequence>
<dbReference type="SMART" id="SM00166">
    <property type="entry name" value="UBX"/>
    <property type="match status" value="1"/>
</dbReference>
<dbReference type="SUPFAM" id="SSF54236">
    <property type="entry name" value="Ubiquitin-like"/>
    <property type="match status" value="1"/>
</dbReference>
<dbReference type="Gene3D" id="3.10.20.90">
    <property type="entry name" value="Phosphatidylinositol 3-kinase Catalytic Subunit, Chain A, domain 1"/>
    <property type="match status" value="1"/>
</dbReference>
<organism evidence="4">
    <name type="scientific">Oppiella nova</name>
    <dbReference type="NCBI Taxonomy" id="334625"/>
    <lineage>
        <taxon>Eukaryota</taxon>
        <taxon>Metazoa</taxon>
        <taxon>Ecdysozoa</taxon>
        <taxon>Arthropoda</taxon>
        <taxon>Chelicerata</taxon>
        <taxon>Arachnida</taxon>
        <taxon>Acari</taxon>
        <taxon>Acariformes</taxon>
        <taxon>Sarcoptiformes</taxon>
        <taxon>Oribatida</taxon>
        <taxon>Brachypylina</taxon>
        <taxon>Oppioidea</taxon>
        <taxon>Oppiidae</taxon>
        <taxon>Oppiella</taxon>
    </lineage>
</organism>
<dbReference type="Gene3D" id="1.20.58.2190">
    <property type="match status" value="1"/>
</dbReference>
<dbReference type="SUPFAM" id="SSF143503">
    <property type="entry name" value="PUG domain-like"/>
    <property type="match status" value="1"/>
</dbReference>
<reference evidence="4" key="1">
    <citation type="submission" date="2020-11" db="EMBL/GenBank/DDBJ databases">
        <authorList>
            <person name="Tran Van P."/>
        </authorList>
    </citation>
    <scope>NUCLEOTIDE SEQUENCE</scope>
</reference>
<keyword evidence="5" id="KW-1185">Reference proteome</keyword>
<dbReference type="Proteomes" id="UP000728032">
    <property type="component" value="Unassembled WGS sequence"/>
</dbReference>
<feature type="region of interest" description="Disordered" evidence="2">
    <location>
        <begin position="24"/>
        <end position="65"/>
    </location>
</feature>
<dbReference type="GO" id="GO:0005737">
    <property type="term" value="C:cytoplasm"/>
    <property type="evidence" value="ECO:0007669"/>
    <property type="project" value="TreeGrafter"/>
</dbReference>
<keyword evidence="1" id="KW-0175">Coiled coil</keyword>
<dbReference type="OrthoDB" id="49605at2759"/>
<dbReference type="Pfam" id="PF09409">
    <property type="entry name" value="PUB"/>
    <property type="match status" value="1"/>
</dbReference>
<evidence type="ECO:0000313" key="5">
    <source>
        <dbReference type="Proteomes" id="UP000728032"/>
    </source>
</evidence>
<dbReference type="Pfam" id="PF00789">
    <property type="entry name" value="UBX"/>
    <property type="match status" value="1"/>
</dbReference>
<gene>
    <name evidence="4" type="ORF">ONB1V03_LOCUS7228</name>
</gene>
<feature type="compositionally biased region" description="Low complexity" evidence="2">
    <location>
        <begin position="30"/>
        <end position="51"/>
    </location>
</feature>
<dbReference type="InterPro" id="IPR001012">
    <property type="entry name" value="UBX_dom"/>
</dbReference>
<feature type="domain" description="UBX" evidence="3">
    <location>
        <begin position="357"/>
        <end position="431"/>
    </location>
</feature>
<dbReference type="PANTHER" id="PTHR23153:SF38">
    <property type="entry name" value="UBX DOMAIN-CONTAINING PROTEIN 6"/>
    <property type="match status" value="1"/>
</dbReference>
<dbReference type="EMBL" id="OC918400">
    <property type="protein sequence ID" value="CAD7649328.1"/>
    <property type="molecule type" value="Genomic_DNA"/>
</dbReference>
<name>A0A7R9LXU2_9ACAR</name>
<dbReference type="InterPro" id="IPR036339">
    <property type="entry name" value="PUB-like_dom_sf"/>
</dbReference>
<dbReference type="PROSITE" id="PS50033">
    <property type="entry name" value="UBX"/>
    <property type="match status" value="1"/>
</dbReference>
<accession>A0A7R9LXU2</accession>
<evidence type="ECO:0000256" key="1">
    <source>
        <dbReference type="SAM" id="Coils"/>
    </source>
</evidence>
<feature type="coiled-coil region" evidence="1">
    <location>
        <begin position="73"/>
        <end position="124"/>
    </location>
</feature>
<evidence type="ECO:0000259" key="3">
    <source>
        <dbReference type="PROSITE" id="PS50033"/>
    </source>
</evidence>
<evidence type="ECO:0000256" key="2">
    <source>
        <dbReference type="SAM" id="MobiDB-lite"/>
    </source>
</evidence>